<name>A0A9W9ZK81_9CNID</name>
<evidence type="ECO:0000256" key="1">
    <source>
        <dbReference type="SAM" id="MobiDB-lite"/>
    </source>
</evidence>
<evidence type="ECO:0000313" key="3">
    <source>
        <dbReference type="Proteomes" id="UP001163046"/>
    </source>
</evidence>
<evidence type="ECO:0000313" key="2">
    <source>
        <dbReference type="EMBL" id="KAJ7382955.1"/>
    </source>
</evidence>
<feature type="region of interest" description="Disordered" evidence="1">
    <location>
        <begin position="27"/>
        <end position="88"/>
    </location>
</feature>
<proteinExistence type="predicted"/>
<gene>
    <name evidence="2" type="ORF">OS493_031731</name>
</gene>
<protein>
    <submittedName>
        <fullName evidence="2">Uncharacterized protein</fullName>
    </submittedName>
</protein>
<sequence length="161" mass="17358">MLGLIFDWMEHYRVAVGISPPIRYASRSKRRSMSHSARSVPGTLPSGFETARTSIKRSPSAPPVPHPKGKYWDRSSSAFGARPHSSAERAKLSARVDDIRGVTIEVPTGDMLASRIASKVASAISGTHSPTHTTSRTPFRCGVIQQSRASTPPSCGCPVYP</sequence>
<organism evidence="2 3">
    <name type="scientific">Desmophyllum pertusum</name>
    <dbReference type="NCBI Taxonomy" id="174260"/>
    <lineage>
        <taxon>Eukaryota</taxon>
        <taxon>Metazoa</taxon>
        <taxon>Cnidaria</taxon>
        <taxon>Anthozoa</taxon>
        <taxon>Hexacorallia</taxon>
        <taxon>Scleractinia</taxon>
        <taxon>Caryophylliina</taxon>
        <taxon>Caryophylliidae</taxon>
        <taxon>Desmophyllum</taxon>
    </lineage>
</organism>
<dbReference type="Proteomes" id="UP001163046">
    <property type="component" value="Unassembled WGS sequence"/>
</dbReference>
<keyword evidence="3" id="KW-1185">Reference proteome</keyword>
<comment type="caution">
    <text evidence="2">The sequence shown here is derived from an EMBL/GenBank/DDBJ whole genome shotgun (WGS) entry which is preliminary data.</text>
</comment>
<reference evidence="2" key="1">
    <citation type="submission" date="2023-01" db="EMBL/GenBank/DDBJ databases">
        <title>Genome assembly of the deep-sea coral Lophelia pertusa.</title>
        <authorList>
            <person name="Herrera S."/>
            <person name="Cordes E."/>
        </authorList>
    </citation>
    <scope>NUCLEOTIDE SEQUENCE</scope>
    <source>
        <strain evidence="2">USNM1676648</strain>
        <tissue evidence="2">Polyp</tissue>
    </source>
</reference>
<dbReference type="AlphaFoldDB" id="A0A9W9ZK81"/>
<accession>A0A9W9ZK81</accession>
<dbReference type="EMBL" id="MU825910">
    <property type="protein sequence ID" value="KAJ7382955.1"/>
    <property type="molecule type" value="Genomic_DNA"/>
</dbReference>